<keyword evidence="3" id="KW-1185">Reference proteome</keyword>
<feature type="region of interest" description="Disordered" evidence="1">
    <location>
        <begin position="61"/>
        <end position="101"/>
    </location>
</feature>
<dbReference type="GO" id="GO:0045773">
    <property type="term" value="P:positive regulation of axon extension"/>
    <property type="evidence" value="ECO:0007669"/>
    <property type="project" value="TreeGrafter"/>
</dbReference>
<feature type="region of interest" description="Disordered" evidence="1">
    <location>
        <begin position="120"/>
        <end position="175"/>
    </location>
</feature>
<dbReference type="GO" id="GO:0061003">
    <property type="term" value="P:positive regulation of dendritic spine morphogenesis"/>
    <property type="evidence" value="ECO:0007669"/>
    <property type="project" value="TreeGrafter"/>
</dbReference>
<sequence>EPSAIGQQMTNGTAGVASPVLGRLKTREEDHADVGTVYEKTNAEVEMKKINREEFWEQAKREEEMRKEEEKKKAAEERQRFEEERMELERKEQENREKRYRERERGTYLLENVGVLLQPVMTSLQEEDAGGGGGQGANEEPDLHGEFTCSPVGWGPSGRSTLSYSPGKTPSPNPIRAATRRRQSLKGFCFITVFPSDPEPEQKPPVQESTATKPVQSVAPQSRDPPSFSTWDSGSDNLVNLWDGSSAPISNLTQTSNLVDLMGDMDVLHDDAPPSTAAASSRPQPLLSFDEVVDGSFCPRTGAEDDPSSLVDITGSDQMTLSYQHALQHASGAGPQLDDAQLLMTNGEPLLKEGTQASEGYFSQSQEEEFGQSEESSAKPAPVFYNRPPGKKRWSGPRFRSLPRTLRVLMERFSGCRV</sequence>
<dbReference type="GO" id="GO:0030425">
    <property type="term" value="C:dendrite"/>
    <property type="evidence" value="ECO:0007669"/>
    <property type="project" value="TreeGrafter"/>
</dbReference>
<name>A0A8C7WVL9_9TELE</name>
<evidence type="ECO:0000256" key="1">
    <source>
        <dbReference type="SAM" id="MobiDB-lite"/>
    </source>
</evidence>
<accession>A0A8C7WVL9</accession>
<feature type="region of interest" description="Disordered" evidence="1">
    <location>
        <begin position="1"/>
        <end position="29"/>
    </location>
</feature>
<dbReference type="GeneTree" id="ENSGT00940000159431"/>
<dbReference type="AlphaFoldDB" id="A0A8C7WVL9"/>
<feature type="compositionally biased region" description="Polar residues" evidence="1">
    <location>
        <begin position="1"/>
        <end position="13"/>
    </location>
</feature>
<dbReference type="GO" id="GO:0048812">
    <property type="term" value="P:neuron projection morphogenesis"/>
    <property type="evidence" value="ECO:0007669"/>
    <property type="project" value="TreeGrafter"/>
</dbReference>
<dbReference type="Proteomes" id="UP000694383">
    <property type="component" value="Unplaced"/>
</dbReference>
<dbReference type="GO" id="GO:0051015">
    <property type="term" value="F:actin filament binding"/>
    <property type="evidence" value="ECO:0007669"/>
    <property type="project" value="TreeGrafter"/>
</dbReference>
<dbReference type="GO" id="GO:0030427">
    <property type="term" value="C:site of polarized growth"/>
    <property type="evidence" value="ECO:0007669"/>
    <property type="project" value="TreeGrafter"/>
</dbReference>
<dbReference type="GO" id="GO:0098974">
    <property type="term" value="P:postsynaptic actin cytoskeleton organization"/>
    <property type="evidence" value="ECO:0007669"/>
    <property type="project" value="TreeGrafter"/>
</dbReference>
<reference evidence="2" key="1">
    <citation type="submission" date="2025-08" db="UniProtKB">
        <authorList>
            <consortium name="Ensembl"/>
        </authorList>
    </citation>
    <scope>IDENTIFICATION</scope>
</reference>
<dbReference type="Ensembl" id="ENSOSIT00000004334.1">
    <property type="protein sequence ID" value="ENSOSIP00000004048.1"/>
    <property type="gene ID" value="ENSOSIG00000002726.1"/>
</dbReference>
<reference evidence="2" key="2">
    <citation type="submission" date="2025-09" db="UniProtKB">
        <authorList>
            <consortium name="Ensembl"/>
        </authorList>
    </citation>
    <scope>IDENTIFICATION</scope>
</reference>
<feature type="compositionally biased region" description="Polar residues" evidence="1">
    <location>
        <begin position="158"/>
        <end position="170"/>
    </location>
</feature>
<dbReference type="GO" id="GO:0030027">
    <property type="term" value="C:lamellipodium"/>
    <property type="evidence" value="ECO:0007669"/>
    <property type="project" value="TreeGrafter"/>
</dbReference>
<organism evidence="2 3">
    <name type="scientific">Oryzias sinensis</name>
    <name type="common">Chinese medaka</name>
    <dbReference type="NCBI Taxonomy" id="183150"/>
    <lineage>
        <taxon>Eukaryota</taxon>
        <taxon>Metazoa</taxon>
        <taxon>Chordata</taxon>
        <taxon>Craniata</taxon>
        <taxon>Vertebrata</taxon>
        <taxon>Euteleostomi</taxon>
        <taxon>Actinopterygii</taxon>
        <taxon>Neopterygii</taxon>
        <taxon>Teleostei</taxon>
        <taxon>Neoteleostei</taxon>
        <taxon>Acanthomorphata</taxon>
        <taxon>Ovalentaria</taxon>
        <taxon>Atherinomorphae</taxon>
        <taxon>Beloniformes</taxon>
        <taxon>Adrianichthyidae</taxon>
        <taxon>Oryziinae</taxon>
        <taxon>Oryzias</taxon>
    </lineage>
</organism>
<feature type="region of interest" description="Disordered" evidence="1">
    <location>
        <begin position="193"/>
        <end position="232"/>
    </location>
</feature>
<evidence type="ECO:0000313" key="2">
    <source>
        <dbReference type="Ensembl" id="ENSOSIP00000004048.1"/>
    </source>
</evidence>
<dbReference type="PANTHER" id="PTHR10829:SF1">
    <property type="entry name" value="DREBRIN"/>
    <property type="match status" value="1"/>
</dbReference>
<dbReference type="GO" id="GO:0030864">
    <property type="term" value="C:cortical actin cytoskeleton"/>
    <property type="evidence" value="ECO:0007669"/>
    <property type="project" value="TreeGrafter"/>
</dbReference>
<protein>
    <submittedName>
        <fullName evidence="2">Drebrin 1</fullName>
    </submittedName>
</protein>
<proteinExistence type="predicted"/>
<feature type="compositionally biased region" description="Polar residues" evidence="1">
    <location>
        <begin position="207"/>
        <end position="220"/>
    </location>
</feature>
<dbReference type="GO" id="GO:0045211">
    <property type="term" value="C:postsynaptic membrane"/>
    <property type="evidence" value="ECO:0007669"/>
    <property type="project" value="TreeGrafter"/>
</dbReference>
<evidence type="ECO:0000313" key="3">
    <source>
        <dbReference type="Proteomes" id="UP000694383"/>
    </source>
</evidence>
<feature type="region of interest" description="Disordered" evidence="1">
    <location>
        <begin position="360"/>
        <end position="398"/>
    </location>
</feature>
<dbReference type="GO" id="GO:0014069">
    <property type="term" value="C:postsynaptic density"/>
    <property type="evidence" value="ECO:0007669"/>
    <property type="project" value="TreeGrafter"/>
</dbReference>
<dbReference type="GO" id="GO:0030833">
    <property type="term" value="P:regulation of actin filament polymerization"/>
    <property type="evidence" value="ECO:0007669"/>
    <property type="project" value="TreeGrafter"/>
</dbReference>
<dbReference type="PANTHER" id="PTHR10829">
    <property type="entry name" value="CORTACTIN AND DREBRIN"/>
    <property type="match status" value="1"/>
</dbReference>
<dbReference type="GO" id="GO:0005884">
    <property type="term" value="C:actin filament"/>
    <property type="evidence" value="ECO:0007669"/>
    <property type="project" value="TreeGrafter"/>
</dbReference>